<dbReference type="AlphaFoldDB" id="A0A1Q3BDD8"/>
<dbReference type="InterPro" id="IPR002156">
    <property type="entry name" value="RNaseH_domain"/>
</dbReference>
<dbReference type="PANTHER" id="PTHR47074:SF48">
    <property type="entry name" value="POLYNUCLEOTIDYL TRANSFERASE, RIBONUCLEASE H-LIKE SUPERFAMILY PROTEIN"/>
    <property type="match status" value="1"/>
</dbReference>
<dbReference type="PANTHER" id="PTHR47074">
    <property type="entry name" value="BNAC02G40300D PROTEIN"/>
    <property type="match status" value="1"/>
</dbReference>
<name>A0A1Q3BDD8_CEPFO</name>
<reference evidence="3" key="1">
    <citation type="submission" date="2016-04" db="EMBL/GenBank/DDBJ databases">
        <title>Cephalotus genome sequencing.</title>
        <authorList>
            <person name="Fukushima K."/>
            <person name="Hasebe M."/>
            <person name="Fang X."/>
        </authorList>
    </citation>
    <scope>NUCLEOTIDE SEQUENCE [LARGE SCALE GENOMIC DNA]</scope>
    <source>
        <strain evidence="3">cv. St1</strain>
    </source>
</reference>
<dbReference type="EMBL" id="BDDD01000435">
    <property type="protein sequence ID" value="GAV65832.1"/>
    <property type="molecule type" value="Genomic_DNA"/>
</dbReference>
<dbReference type="Proteomes" id="UP000187406">
    <property type="component" value="Unassembled WGS sequence"/>
</dbReference>
<evidence type="ECO:0000313" key="3">
    <source>
        <dbReference type="Proteomes" id="UP000187406"/>
    </source>
</evidence>
<dbReference type="OrthoDB" id="1906820at2759"/>
<dbReference type="InterPro" id="IPR052929">
    <property type="entry name" value="RNase_H-like_EbsB-rel"/>
</dbReference>
<evidence type="ECO:0000259" key="1">
    <source>
        <dbReference type="Pfam" id="PF13456"/>
    </source>
</evidence>
<dbReference type="GO" id="GO:0003676">
    <property type="term" value="F:nucleic acid binding"/>
    <property type="evidence" value="ECO:0007669"/>
    <property type="project" value="InterPro"/>
</dbReference>
<evidence type="ECO:0000313" key="2">
    <source>
        <dbReference type="EMBL" id="GAV65832.1"/>
    </source>
</evidence>
<sequence>MRRTCNKDGFGFVLCLLWRIWYNRNTQTFEKKGHDPGAVSSFCYEYLLEFNRVNQLKKNQPSLECLKWKSPPDGFIKLNCGYLGWACRDSLGIVFSAGFKRLDCSLEPLGAKTLAMLSRISFAQRLGYAKVIVESDALITIDEVNSEKASRASYGGIIEDIKSLKPQFV</sequence>
<dbReference type="Pfam" id="PF13456">
    <property type="entry name" value="RVT_3"/>
    <property type="match status" value="1"/>
</dbReference>
<protein>
    <submittedName>
        <fullName evidence="2">RVT_3 domain-containing protein</fullName>
    </submittedName>
</protein>
<organism evidence="2 3">
    <name type="scientific">Cephalotus follicularis</name>
    <name type="common">Albany pitcher plant</name>
    <dbReference type="NCBI Taxonomy" id="3775"/>
    <lineage>
        <taxon>Eukaryota</taxon>
        <taxon>Viridiplantae</taxon>
        <taxon>Streptophyta</taxon>
        <taxon>Embryophyta</taxon>
        <taxon>Tracheophyta</taxon>
        <taxon>Spermatophyta</taxon>
        <taxon>Magnoliopsida</taxon>
        <taxon>eudicotyledons</taxon>
        <taxon>Gunneridae</taxon>
        <taxon>Pentapetalae</taxon>
        <taxon>rosids</taxon>
        <taxon>fabids</taxon>
        <taxon>Oxalidales</taxon>
        <taxon>Cephalotaceae</taxon>
        <taxon>Cephalotus</taxon>
    </lineage>
</organism>
<keyword evidence="3" id="KW-1185">Reference proteome</keyword>
<accession>A0A1Q3BDD8</accession>
<gene>
    <name evidence="2" type="ORF">CFOL_v3_09346</name>
</gene>
<dbReference type="InParanoid" id="A0A1Q3BDD8"/>
<proteinExistence type="predicted"/>
<dbReference type="GO" id="GO:0004523">
    <property type="term" value="F:RNA-DNA hybrid ribonuclease activity"/>
    <property type="evidence" value="ECO:0007669"/>
    <property type="project" value="InterPro"/>
</dbReference>
<feature type="domain" description="RNase H type-1" evidence="1">
    <location>
        <begin position="81"/>
        <end position="168"/>
    </location>
</feature>
<comment type="caution">
    <text evidence="2">The sequence shown here is derived from an EMBL/GenBank/DDBJ whole genome shotgun (WGS) entry which is preliminary data.</text>
</comment>